<dbReference type="GO" id="GO:0003743">
    <property type="term" value="F:translation initiation factor activity"/>
    <property type="evidence" value="ECO:0007669"/>
    <property type="project" value="UniProtKB-KW"/>
</dbReference>
<keyword evidence="2" id="KW-0396">Initiation factor</keyword>
<evidence type="ECO:0000313" key="3">
    <source>
        <dbReference type="Proteomes" id="UP000265520"/>
    </source>
</evidence>
<dbReference type="InterPro" id="IPR036163">
    <property type="entry name" value="HMA_dom_sf"/>
</dbReference>
<dbReference type="PANTHER" id="PTHR46413">
    <property type="entry name" value="HEAVY METAL-ASSOCIATED ISOPRENYLATED PLANT PROTEIN 6"/>
    <property type="match status" value="1"/>
</dbReference>
<dbReference type="AlphaFoldDB" id="A0A392M1K7"/>
<dbReference type="GO" id="GO:0046872">
    <property type="term" value="F:metal ion binding"/>
    <property type="evidence" value="ECO:0007669"/>
    <property type="project" value="InterPro"/>
</dbReference>
<dbReference type="PANTHER" id="PTHR46413:SF13">
    <property type="entry name" value="HEAVY METAL-ASSOCIATED ISOPRENYLATED PLANT PROTEIN 1"/>
    <property type="match status" value="1"/>
</dbReference>
<dbReference type="CDD" id="cd00371">
    <property type="entry name" value="HMA"/>
    <property type="match status" value="1"/>
</dbReference>
<proteinExistence type="predicted"/>
<dbReference type="Gene3D" id="3.30.70.100">
    <property type="match status" value="1"/>
</dbReference>
<dbReference type="PROSITE" id="PS50846">
    <property type="entry name" value="HMA_2"/>
    <property type="match status" value="1"/>
</dbReference>
<protein>
    <submittedName>
        <fullName evidence="2">Transcription initiation factor TFIID subunit 3-like</fullName>
    </submittedName>
</protein>
<dbReference type="SUPFAM" id="SSF55008">
    <property type="entry name" value="HMA, heavy metal-associated domain"/>
    <property type="match status" value="1"/>
</dbReference>
<dbReference type="Proteomes" id="UP000265520">
    <property type="component" value="Unassembled WGS sequence"/>
</dbReference>
<keyword evidence="3" id="KW-1185">Reference proteome</keyword>
<reference evidence="2 3" key="1">
    <citation type="journal article" date="2018" name="Front. Plant Sci.">
        <title>Red Clover (Trifolium pratense) and Zigzag Clover (T. medium) - A Picture of Genomic Similarities and Differences.</title>
        <authorList>
            <person name="Dluhosova J."/>
            <person name="Istvanek J."/>
            <person name="Nedelnik J."/>
            <person name="Repkova J."/>
        </authorList>
    </citation>
    <scope>NUCLEOTIDE SEQUENCE [LARGE SCALE GENOMIC DNA]</scope>
    <source>
        <strain evidence="3">cv. 10/8</strain>
        <tissue evidence="2">Leaf</tissue>
    </source>
</reference>
<gene>
    <name evidence="2" type="ORF">A2U01_0001669</name>
</gene>
<dbReference type="Pfam" id="PF00403">
    <property type="entry name" value="HMA"/>
    <property type="match status" value="1"/>
</dbReference>
<name>A0A392M1K7_9FABA</name>
<sequence>MQQHVRTKKAGPGQWRNCHFRLHRPHDDFLGSAITDHSSALDPVPKEGHYGNIFQRRSIVVVIHCDGCFSLKIVKGAVHKYSKSHKKADKQKLKETKATLKMAFHCEGCTERIRKTVSNAKGVNMVDMDKEKETVTVKGTMDVKRLIHKLEKKFKRDVVLVKSRDKNKKKKKNQECQGGNNAKMEEVSTSGFFGIDNGYEQQLGMMQQMFSDENANSCSIM</sequence>
<feature type="domain" description="HMA" evidence="1">
    <location>
        <begin position="95"/>
        <end position="158"/>
    </location>
</feature>
<dbReference type="InterPro" id="IPR044594">
    <property type="entry name" value="HIPP01/3/5/6"/>
</dbReference>
<keyword evidence="2" id="KW-0648">Protein biosynthesis</keyword>
<dbReference type="InterPro" id="IPR006121">
    <property type="entry name" value="HMA_dom"/>
</dbReference>
<organism evidence="2 3">
    <name type="scientific">Trifolium medium</name>
    <dbReference type="NCBI Taxonomy" id="97028"/>
    <lineage>
        <taxon>Eukaryota</taxon>
        <taxon>Viridiplantae</taxon>
        <taxon>Streptophyta</taxon>
        <taxon>Embryophyta</taxon>
        <taxon>Tracheophyta</taxon>
        <taxon>Spermatophyta</taxon>
        <taxon>Magnoliopsida</taxon>
        <taxon>eudicotyledons</taxon>
        <taxon>Gunneridae</taxon>
        <taxon>Pentapetalae</taxon>
        <taxon>rosids</taxon>
        <taxon>fabids</taxon>
        <taxon>Fabales</taxon>
        <taxon>Fabaceae</taxon>
        <taxon>Papilionoideae</taxon>
        <taxon>50 kb inversion clade</taxon>
        <taxon>NPAAA clade</taxon>
        <taxon>Hologalegina</taxon>
        <taxon>IRL clade</taxon>
        <taxon>Trifolieae</taxon>
        <taxon>Trifolium</taxon>
    </lineage>
</organism>
<evidence type="ECO:0000259" key="1">
    <source>
        <dbReference type="PROSITE" id="PS50846"/>
    </source>
</evidence>
<evidence type="ECO:0000313" key="2">
    <source>
        <dbReference type="EMBL" id="MCH80893.1"/>
    </source>
</evidence>
<accession>A0A392M1K7</accession>
<dbReference type="EMBL" id="LXQA010001621">
    <property type="protein sequence ID" value="MCH80893.1"/>
    <property type="molecule type" value="Genomic_DNA"/>
</dbReference>
<comment type="caution">
    <text evidence="2">The sequence shown here is derived from an EMBL/GenBank/DDBJ whole genome shotgun (WGS) entry which is preliminary data.</text>
</comment>